<evidence type="ECO:0000259" key="2">
    <source>
        <dbReference type="SMART" id="SM00355"/>
    </source>
</evidence>
<evidence type="ECO:0000313" key="4">
    <source>
        <dbReference type="Proteomes" id="UP000242791"/>
    </source>
</evidence>
<dbReference type="InterPro" id="IPR013087">
    <property type="entry name" value="Znf_C2H2_type"/>
</dbReference>
<proteinExistence type="predicted"/>
<dbReference type="VEuPathDB" id="FungiDB:ACJ73_01516"/>
<dbReference type="Proteomes" id="UP000242791">
    <property type="component" value="Unassembled WGS sequence"/>
</dbReference>
<dbReference type="InterPro" id="IPR021842">
    <property type="entry name" value="DUF3435"/>
</dbReference>
<keyword evidence="1" id="KW-0175">Coiled coil</keyword>
<protein>
    <recommendedName>
        <fullName evidence="2">C2H2-type domain-containing protein</fullName>
    </recommendedName>
</protein>
<evidence type="ECO:0000313" key="3">
    <source>
        <dbReference type="EMBL" id="OJD27098.1"/>
    </source>
</evidence>
<name>A0A1J9QG67_9EURO</name>
<dbReference type="PANTHER" id="PTHR37535">
    <property type="entry name" value="FLUG DOMAIN PROTEIN"/>
    <property type="match status" value="1"/>
</dbReference>
<sequence>MNKDFPYNIKRKTKELICTIIKIEYGLCELVKSQPPCNADALLYLLHHAATLSVVFFPTQRQRSQHGTIRKMMTATAARPGTLLESSGYCRTNDALLWGDIELFMVTDPEYPSCQVLLMRVTHRLNKGKRNKGKAPIFTYTERNDNLAFCVIQDIIEFAFMDQAFSSEHIKEPRDIWRHTKVPAHRKSTPIHFKASMRNVPVFRLGVRDAHGNWTTHPTRALPAVQFGEDEKKLCIDAGLEDPGSAYKYRKGAAARYDGNTTEHRRNHMMGHAGSHIFREYVNQRVDTDTQSVFLETPAKDALIKLSCHSSLTRDPSAPKRLNDDQKKMVEKDMKLVELKQEHRRLRNDLIAQYGQLKKARDTVEGRQYRRLGLQIRSRRKKLQKEAFNKEYRDFFASVGNDIIEKNYHGQDTSFVPDTSLVLPERKELAELDFQNRDASTVSESQLLEDRIQSLELRLALHHLHIPKHLASKIVPTELARDKPFPANFSTQSPTGLQCPDCLGNLDYHPAARQYTFSSKYALKSHIDDVHLANRDFLKQVECRYPDCKMPLISKIQFYNHIVTVHGILLPGA</sequence>
<dbReference type="Pfam" id="PF11917">
    <property type="entry name" value="DUF3435"/>
    <property type="match status" value="1"/>
</dbReference>
<dbReference type="EMBL" id="LGTZ01000139">
    <property type="protein sequence ID" value="OJD27098.1"/>
    <property type="molecule type" value="Genomic_DNA"/>
</dbReference>
<feature type="domain" description="C2H2-type" evidence="2">
    <location>
        <begin position="497"/>
        <end position="531"/>
    </location>
</feature>
<dbReference type="AlphaFoldDB" id="A0A1J9QG67"/>
<evidence type="ECO:0000256" key="1">
    <source>
        <dbReference type="SAM" id="Coils"/>
    </source>
</evidence>
<reference evidence="3 4" key="1">
    <citation type="submission" date="2015-08" db="EMBL/GenBank/DDBJ databases">
        <title>Emmonsia species relationships and genome sequence.</title>
        <authorList>
            <person name="Cuomo C.A."/>
            <person name="Schwartz I.S."/>
            <person name="Kenyon C."/>
            <person name="De Hoog G.S."/>
            <person name="Govender N.P."/>
            <person name="Botha A."/>
            <person name="Moreno L."/>
            <person name="De Vries M."/>
            <person name="Munoz J.F."/>
            <person name="Stielow J.B."/>
        </authorList>
    </citation>
    <scope>NUCLEOTIDE SEQUENCE [LARGE SCALE GENOMIC DNA]</scope>
    <source>
        <strain evidence="3 4">EI222</strain>
    </source>
</reference>
<feature type="domain" description="C2H2-type" evidence="2">
    <location>
        <begin position="541"/>
        <end position="566"/>
    </location>
</feature>
<organism evidence="3 4">
    <name type="scientific">Blastomyces percursus</name>
    <dbReference type="NCBI Taxonomy" id="1658174"/>
    <lineage>
        <taxon>Eukaryota</taxon>
        <taxon>Fungi</taxon>
        <taxon>Dikarya</taxon>
        <taxon>Ascomycota</taxon>
        <taxon>Pezizomycotina</taxon>
        <taxon>Eurotiomycetes</taxon>
        <taxon>Eurotiomycetidae</taxon>
        <taxon>Onygenales</taxon>
        <taxon>Ajellomycetaceae</taxon>
        <taxon>Blastomyces</taxon>
    </lineage>
</organism>
<comment type="caution">
    <text evidence="3">The sequence shown here is derived from an EMBL/GenBank/DDBJ whole genome shotgun (WGS) entry which is preliminary data.</text>
</comment>
<accession>A0A1J9QG67</accession>
<dbReference type="SMART" id="SM00355">
    <property type="entry name" value="ZnF_C2H2"/>
    <property type="match status" value="2"/>
</dbReference>
<dbReference type="PANTHER" id="PTHR37535:SF4">
    <property type="entry name" value="FLUG DOMAIN-CONTAINING PROTEIN"/>
    <property type="match status" value="1"/>
</dbReference>
<dbReference type="OrthoDB" id="4183762at2759"/>
<gene>
    <name evidence="3" type="ORF">ACJ73_01516</name>
</gene>
<keyword evidence="4" id="KW-1185">Reference proteome</keyword>
<dbReference type="STRING" id="1658174.A0A1J9QG67"/>
<feature type="coiled-coil region" evidence="1">
    <location>
        <begin position="322"/>
        <end position="349"/>
    </location>
</feature>